<feature type="transmembrane region" description="Helical" evidence="1">
    <location>
        <begin position="80"/>
        <end position="105"/>
    </location>
</feature>
<proteinExistence type="predicted"/>
<protein>
    <submittedName>
        <fullName evidence="2">Uncharacterized protein</fullName>
    </submittedName>
</protein>
<reference evidence="2 3" key="1">
    <citation type="submission" date="2019-11" db="EMBL/GenBank/DDBJ databases">
        <authorList>
            <person name="Cao P."/>
        </authorList>
    </citation>
    <scope>NUCLEOTIDE SEQUENCE [LARGE SCALE GENOMIC DNA]</scope>
    <source>
        <strain evidence="2 3">NEAU-AAG5</strain>
    </source>
</reference>
<evidence type="ECO:0000256" key="1">
    <source>
        <dbReference type="SAM" id="Phobius"/>
    </source>
</evidence>
<accession>A0A7K1L3J3</accession>
<evidence type="ECO:0000313" key="2">
    <source>
        <dbReference type="EMBL" id="MUN38845.1"/>
    </source>
</evidence>
<dbReference type="RefSeq" id="WP_156217958.1">
    <property type="nucleotide sequence ID" value="NZ_WOFH01000006.1"/>
</dbReference>
<keyword evidence="1" id="KW-1133">Transmembrane helix</keyword>
<organism evidence="2 3">
    <name type="scientific">Actinomadura litoris</name>
    <dbReference type="NCBI Taxonomy" id="2678616"/>
    <lineage>
        <taxon>Bacteria</taxon>
        <taxon>Bacillati</taxon>
        <taxon>Actinomycetota</taxon>
        <taxon>Actinomycetes</taxon>
        <taxon>Streptosporangiales</taxon>
        <taxon>Thermomonosporaceae</taxon>
        <taxon>Actinomadura</taxon>
    </lineage>
</organism>
<keyword evidence="1" id="KW-0472">Membrane</keyword>
<name>A0A7K1L3J3_9ACTN</name>
<evidence type="ECO:0000313" key="3">
    <source>
        <dbReference type="Proteomes" id="UP000432015"/>
    </source>
</evidence>
<feature type="transmembrane region" description="Helical" evidence="1">
    <location>
        <begin position="35"/>
        <end position="59"/>
    </location>
</feature>
<comment type="caution">
    <text evidence="2">The sequence shown here is derived from an EMBL/GenBank/DDBJ whole genome shotgun (WGS) entry which is preliminary data.</text>
</comment>
<keyword evidence="3" id="KW-1185">Reference proteome</keyword>
<dbReference type="AlphaFoldDB" id="A0A7K1L3J3"/>
<sequence>MYEAVPQQPVYRPAASDHLALGVGADGTYTLGGQVAAFLLGVLTMLLFFPLIVVAALLYTRAEERFASGEVERGRRLVMWSWVCITPLPALALVGGALAAVAMLVG</sequence>
<dbReference type="EMBL" id="WOFH01000006">
    <property type="protein sequence ID" value="MUN38845.1"/>
    <property type="molecule type" value="Genomic_DNA"/>
</dbReference>
<keyword evidence="1" id="KW-0812">Transmembrane</keyword>
<dbReference type="Proteomes" id="UP000432015">
    <property type="component" value="Unassembled WGS sequence"/>
</dbReference>
<gene>
    <name evidence="2" type="ORF">GNZ18_19865</name>
</gene>